<dbReference type="EMBL" id="DYVT01000012">
    <property type="protein sequence ID" value="HJF66877.1"/>
    <property type="molecule type" value="Genomic_DNA"/>
</dbReference>
<keyword evidence="1" id="KW-0472">Membrane</keyword>
<reference evidence="2" key="1">
    <citation type="journal article" date="2021" name="PeerJ">
        <title>Extensive microbial diversity within the chicken gut microbiome revealed by metagenomics and culture.</title>
        <authorList>
            <person name="Gilroy R."/>
            <person name="Ravi A."/>
            <person name="Getino M."/>
            <person name="Pursley I."/>
            <person name="Horton D.L."/>
            <person name="Alikhan N.F."/>
            <person name="Baker D."/>
            <person name="Gharbi K."/>
            <person name="Hall N."/>
            <person name="Watson M."/>
            <person name="Adriaenssens E.M."/>
            <person name="Foster-Nyarko E."/>
            <person name="Jarju S."/>
            <person name="Secka A."/>
            <person name="Antonio M."/>
            <person name="Oren A."/>
            <person name="Chaudhuri R.R."/>
            <person name="La Ragione R."/>
            <person name="Hildebrand F."/>
            <person name="Pallen M.J."/>
        </authorList>
    </citation>
    <scope>NUCLEOTIDE SEQUENCE</scope>
    <source>
        <strain evidence="2">CHK149-3286</strain>
    </source>
</reference>
<reference evidence="2" key="2">
    <citation type="submission" date="2021-09" db="EMBL/GenBank/DDBJ databases">
        <authorList>
            <person name="Gilroy R."/>
        </authorList>
    </citation>
    <scope>NUCLEOTIDE SEQUENCE</scope>
    <source>
        <strain evidence="2">CHK149-3286</strain>
    </source>
</reference>
<keyword evidence="1" id="KW-1133">Transmembrane helix</keyword>
<keyword evidence="1" id="KW-0812">Transmembrane</keyword>
<evidence type="ECO:0000256" key="1">
    <source>
        <dbReference type="SAM" id="Phobius"/>
    </source>
</evidence>
<organism evidence="2 3">
    <name type="scientific">Staphylococcus kloosii</name>
    <dbReference type="NCBI Taxonomy" id="29384"/>
    <lineage>
        <taxon>Bacteria</taxon>
        <taxon>Bacillati</taxon>
        <taxon>Bacillota</taxon>
        <taxon>Bacilli</taxon>
        <taxon>Bacillales</taxon>
        <taxon>Staphylococcaceae</taxon>
        <taxon>Staphylococcus</taxon>
    </lineage>
</organism>
<feature type="transmembrane region" description="Helical" evidence="1">
    <location>
        <begin position="38"/>
        <end position="55"/>
    </location>
</feature>
<name>A0A921KUN2_9STAP</name>
<evidence type="ECO:0000313" key="3">
    <source>
        <dbReference type="Proteomes" id="UP000706163"/>
    </source>
</evidence>
<dbReference type="RefSeq" id="WP_278674242.1">
    <property type="nucleotide sequence ID" value="NZ_DYVT01000012.1"/>
</dbReference>
<dbReference type="AlphaFoldDB" id="A0A921KUN2"/>
<dbReference type="Proteomes" id="UP000706163">
    <property type="component" value="Unassembled WGS sequence"/>
</dbReference>
<sequence length="363" mass="41886">MIAIIGSIAMLVALISAFLWLIVIFLKKGRLKAPLRRTFIISGIIFLGCGFITMINHPDDSDKKVITHHMKKEHNTHVKKEHKKKKAHQFKLKVYPIIIQSVSSKNKHFIINGKTNAPDGAKIYVRSIYNNNCARSNKDEWAKVNNHQFRALININDLTSQEVCPIGKEIITEAFAINNYESKNWDAPYNSGLKKKVKEANIKNTKLVVDNEIHNSMYKTKIKDEIDDSFSNFHSLVKKDLKDFSLNGNEVLLSKDGSTVTISLQIPTRQYFDGMAEYLSHLFNDIKKVKLDSHIKYIRIKYYESENDENDKLINHYRSSDLYLTAPAKQVRWSKVLDMDNDDLEDFMDNYNKTALIKTSNKN</sequence>
<evidence type="ECO:0000313" key="2">
    <source>
        <dbReference type="EMBL" id="HJF66877.1"/>
    </source>
</evidence>
<protein>
    <submittedName>
        <fullName evidence="2">Uncharacterized protein</fullName>
    </submittedName>
</protein>
<comment type="caution">
    <text evidence="2">The sequence shown here is derived from an EMBL/GenBank/DDBJ whole genome shotgun (WGS) entry which is preliminary data.</text>
</comment>
<accession>A0A921KUN2</accession>
<gene>
    <name evidence="2" type="ORF">K8V85_01065</name>
</gene>
<feature type="transmembrane region" description="Helical" evidence="1">
    <location>
        <begin position="6"/>
        <end position="26"/>
    </location>
</feature>
<proteinExistence type="predicted"/>